<dbReference type="PANTHER" id="PTHR12449:SF22">
    <property type="entry name" value="NUCLEOLAR PROTEIN 4"/>
    <property type="match status" value="1"/>
</dbReference>
<dbReference type="InterPro" id="IPR039788">
    <property type="entry name" value="NOL4/NOL4L"/>
</dbReference>
<accession>A0A6J2XWH0</accession>
<dbReference type="GeneID" id="115881560"/>
<protein>
    <submittedName>
        <fullName evidence="3">Uncharacterized protein LOC115881560</fullName>
    </submittedName>
</protein>
<dbReference type="OrthoDB" id="10047222at2759"/>
<dbReference type="AlphaFoldDB" id="A0A6J2XWH0"/>
<organism evidence="2 3">
    <name type="scientific">Sitophilus oryzae</name>
    <name type="common">Rice weevil</name>
    <name type="synonym">Curculio oryzae</name>
    <dbReference type="NCBI Taxonomy" id="7048"/>
    <lineage>
        <taxon>Eukaryota</taxon>
        <taxon>Metazoa</taxon>
        <taxon>Ecdysozoa</taxon>
        <taxon>Arthropoda</taxon>
        <taxon>Hexapoda</taxon>
        <taxon>Insecta</taxon>
        <taxon>Pterygota</taxon>
        <taxon>Neoptera</taxon>
        <taxon>Endopterygota</taxon>
        <taxon>Coleoptera</taxon>
        <taxon>Polyphaga</taxon>
        <taxon>Cucujiformia</taxon>
        <taxon>Curculionidae</taxon>
        <taxon>Dryophthorinae</taxon>
        <taxon>Sitophilus</taxon>
    </lineage>
</organism>
<dbReference type="KEGG" id="soy:115881560"/>
<name>A0A6J2XWH0_SITOR</name>
<sequence length="381" mass="42876">MLATAASFQRRAKRKSSSPDTEEKNNNTGASSNKKTRLLDTGKNEMLQTYQPWVVRTYGDLAKTKTVTLRKYARIIRTLRGEEVASADTSKFRFWVKAKGFRVGKPEGYEAKPADGIAGRFSVCDVDEGIEPVEGGNEGSARDPALYVPNVGAKTANGDPLYRKVAVVENFFDIIYNVHVELEGKPGKHAGQKRTYRTITETYAFLPREAVTRFLLGCVECQKRPRSVSPTVAILPTPSPSPTSPIVIQTHTPTSDGSSCEMPMENRLELREEVEKVEEKKEVRNGDGMRQRGIPKCRSKKSLTKEPTPKLWSPVKCIEQDRDKLVHLPGNIDYSMPITTTYLKYMKSLGCKEEEALNFDSKHVSLVVNQFLREIINHYYH</sequence>
<reference evidence="3" key="1">
    <citation type="submission" date="2025-08" db="UniProtKB">
        <authorList>
            <consortium name="RefSeq"/>
        </authorList>
    </citation>
    <scope>IDENTIFICATION</scope>
    <source>
        <tissue evidence="3">Gonads</tissue>
    </source>
</reference>
<dbReference type="Proteomes" id="UP000504635">
    <property type="component" value="Unplaced"/>
</dbReference>
<evidence type="ECO:0000313" key="3">
    <source>
        <dbReference type="RefSeq" id="XP_030754964.1"/>
    </source>
</evidence>
<keyword evidence="2" id="KW-1185">Reference proteome</keyword>
<evidence type="ECO:0000313" key="2">
    <source>
        <dbReference type="Proteomes" id="UP000504635"/>
    </source>
</evidence>
<feature type="region of interest" description="Disordered" evidence="1">
    <location>
        <begin position="1"/>
        <end position="42"/>
    </location>
</feature>
<gene>
    <name evidence="3" type="primary">LOC115881560</name>
</gene>
<dbReference type="PANTHER" id="PTHR12449">
    <property type="entry name" value="DEATH DOMAIN-CONTAINING PROTEIN"/>
    <property type="match status" value="1"/>
</dbReference>
<proteinExistence type="predicted"/>
<evidence type="ECO:0000256" key="1">
    <source>
        <dbReference type="SAM" id="MobiDB-lite"/>
    </source>
</evidence>
<dbReference type="RefSeq" id="XP_030754964.1">
    <property type="nucleotide sequence ID" value="XM_030899104.1"/>
</dbReference>
<dbReference type="InParanoid" id="A0A6J2XWH0"/>